<dbReference type="Proteomes" id="UP000291121">
    <property type="component" value="Chromosome"/>
</dbReference>
<evidence type="ECO:0000313" key="1">
    <source>
        <dbReference type="EMBL" id="QAY84478.1"/>
    </source>
</evidence>
<proteinExistence type="predicted"/>
<reference evidence="1 2" key="1">
    <citation type="submission" date="2017-11" db="EMBL/GenBank/DDBJ databases">
        <title>Genome sequence of Pseudomonas arsenicoxydans ACM1.</title>
        <authorList>
            <person name="Nascimento F.X."/>
        </authorList>
    </citation>
    <scope>NUCLEOTIDE SEQUENCE [LARGE SCALE GENOMIC DNA]</scope>
    <source>
        <strain evidence="1 2">ACM1</strain>
    </source>
</reference>
<organism evidence="1 2">
    <name type="scientific">Pseudomonas arsenicoxydans</name>
    <dbReference type="NCBI Taxonomy" id="702115"/>
    <lineage>
        <taxon>Bacteria</taxon>
        <taxon>Pseudomonadati</taxon>
        <taxon>Pseudomonadota</taxon>
        <taxon>Gammaproteobacteria</taxon>
        <taxon>Pseudomonadales</taxon>
        <taxon>Pseudomonadaceae</taxon>
        <taxon>Pseudomonas</taxon>
    </lineage>
</organism>
<sequence length="67" mass="7515">MRFEDIKPGLRVQILSKTLQGGRLFLKEATILTKYEELSGSSHIRLVLEDGSGEVLPGIKPEDLDFE</sequence>
<dbReference type="EMBL" id="CP024767">
    <property type="protein sequence ID" value="QAY84478.1"/>
    <property type="molecule type" value="Genomic_DNA"/>
</dbReference>
<accession>A0A4P6G1Q1</accession>
<gene>
    <name evidence="1" type="ORF">CUN61_10965</name>
</gene>
<protein>
    <submittedName>
        <fullName evidence="1">Uncharacterized protein</fullName>
    </submittedName>
</protein>
<dbReference type="RefSeq" id="WP_208671546.1">
    <property type="nucleotide sequence ID" value="NZ_CP024767.1"/>
</dbReference>
<keyword evidence="2" id="KW-1185">Reference proteome</keyword>
<dbReference type="AlphaFoldDB" id="A0A4P6G1Q1"/>
<name>A0A4P6G1Q1_9PSED</name>
<evidence type="ECO:0000313" key="2">
    <source>
        <dbReference type="Proteomes" id="UP000291121"/>
    </source>
</evidence>